<comment type="cofactor">
    <cofactor evidence="6">
        <name>Mg(2+)</name>
        <dbReference type="ChEBI" id="CHEBI:18420"/>
    </cofactor>
    <cofactor evidence="6">
        <name>Mn(2+)</name>
        <dbReference type="ChEBI" id="CHEBI:29035"/>
    </cofactor>
    <text evidence="6">Mg(2+). Can also accept Mn(2+).</text>
</comment>
<feature type="active site" description="Proton donor/acceptor" evidence="6">
    <location>
        <position position="158"/>
    </location>
</feature>
<organism evidence="8 9">
    <name type="scientific">Candidatus Saccharicenans subterraneus</name>
    <dbReference type="NCBI Taxonomy" id="2508984"/>
    <lineage>
        <taxon>Bacteria</taxon>
        <taxon>Candidatus Aminicenantota</taxon>
        <taxon>Candidatus Aminicenantia</taxon>
        <taxon>Candidatus Aminicenantales</taxon>
        <taxon>Candidatus Saccharicenantaceae</taxon>
        <taxon>Candidatus Saccharicenans</taxon>
    </lineage>
</organism>
<evidence type="ECO:0000256" key="4">
    <source>
        <dbReference type="ARBA" id="ARBA00022777"/>
    </source>
</evidence>
<dbReference type="Pfam" id="PF00871">
    <property type="entry name" value="Acetate_kinase"/>
    <property type="match status" value="1"/>
</dbReference>
<evidence type="ECO:0000256" key="7">
    <source>
        <dbReference type="RuleBase" id="RU003835"/>
    </source>
</evidence>
<dbReference type="SUPFAM" id="SSF53067">
    <property type="entry name" value="Actin-like ATPase domain"/>
    <property type="match status" value="2"/>
</dbReference>
<dbReference type="GO" id="GO:0000287">
    <property type="term" value="F:magnesium ion binding"/>
    <property type="evidence" value="ECO:0007669"/>
    <property type="project" value="UniProtKB-UniRule"/>
</dbReference>
<dbReference type="Gene3D" id="3.30.420.40">
    <property type="match status" value="2"/>
</dbReference>
<feature type="site" description="Transition state stabilizer" evidence="6">
    <location>
        <position position="251"/>
    </location>
</feature>
<feature type="binding site" evidence="6">
    <location>
        <begin position="218"/>
        <end position="222"/>
    </location>
    <ligand>
        <name>ATP</name>
        <dbReference type="ChEBI" id="CHEBI:30616"/>
    </ligand>
</feature>
<keyword evidence="5 6" id="KW-0067">ATP-binding</keyword>
<keyword evidence="2 6" id="KW-0808">Transferase</keyword>
<gene>
    <name evidence="6" type="primary">ackA</name>
    <name evidence="8" type="ORF">OP8BY_1447</name>
</gene>
<dbReference type="GO" id="GO:0005524">
    <property type="term" value="F:ATP binding"/>
    <property type="evidence" value="ECO:0007669"/>
    <property type="project" value="UniProtKB-KW"/>
</dbReference>
<feature type="site" description="Transition state stabilizer" evidence="6">
    <location>
        <position position="190"/>
    </location>
</feature>
<dbReference type="PANTHER" id="PTHR21060">
    <property type="entry name" value="ACETATE KINASE"/>
    <property type="match status" value="1"/>
</dbReference>
<dbReference type="AlphaFoldDB" id="A0A3E2BJX1"/>
<proteinExistence type="inferred from homology"/>
<reference evidence="8 9" key="1">
    <citation type="submission" date="2018-08" db="EMBL/GenBank/DDBJ databases">
        <title>Genome analysis of the thermophilic bacterium of the candidate phylum Aminicenantes from deep subsurface aquifer revealed its physiology and ecological role.</title>
        <authorList>
            <person name="Kadnikov V.V."/>
            <person name="Mardanov A.V."/>
            <person name="Beletsky A.V."/>
            <person name="Karnachuk O.V."/>
            <person name="Ravin N.V."/>
        </authorList>
    </citation>
    <scope>NUCLEOTIDE SEQUENCE [LARGE SCALE GENOMIC DNA]</scope>
    <source>
        <strain evidence="8">BY38</strain>
    </source>
</reference>
<comment type="pathway">
    <text evidence="6">Metabolic intermediate biosynthesis; acetyl-CoA biosynthesis; acetyl-CoA from acetate: step 1/2.</text>
</comment>
<dbReference type="HAMAP" id="MF_00020">
    <property type="entry name" value="Acetate_kinase"/>
    <property type="match status" value="1"/>
</dbReference>
<keyword evidence="6" id="KW-0460">Magnesium</keyword>
<keyword evidence="3 6" id="KW-0547">Nucleotide-binding</keyword>
<comment type="similarity">
    <text evidence="1 6 7">Belongs to the acetokinase family.</text>
</comment>
<dbReference type="GO" id="GO:0005737">
    <property type="term" value="C:cytoplasm"/>
    <property type="evidence" value="ECO:0007669"/>
    <property type="project" value="UniProtKB-SubCell"/>
</dbReference>
<evidence type="ECO:0000256" key="3">
    <source>
        <dbReference type="ARBA" id="ARBA00022741"/>
    </source>
</evidence>
<comment type="function">
    <text evidence="6">Catalyzes the formation of acetyl phosphate from acetate and ATP. Can also catalyze the reverse reaction.</text>
</comment>
<dbReference type="GO" id="GO:0006085">
    <property type="term" value="P:acetyl-CoA biosynthetic process"/>
    <property type="evidence" value="ECO:0007669"/>
    <property type="project" value="UniProtKB-UniRule"/>
</dbReference>
<evidence type="ECO:0000313" key="9">
    <source>
        <dbReference type="Proteomes" id="UP000257323"/>
    </source>
</evidence>
<dbReference type="InterPro" id="IPR004372">
    <property type="entry name" value="Ac/propionate_kinase"/>
</dbReference>
<comment type="catalytic activity">
    <reaction evidence="6">
        <text>acetate + ATP = acetyl phosphate + ADP</text>
        <dbReference type="Rhea" id="RHEA:11352"/>
        <dbReference type="ChEBI" id="CHEBI:22191"/>
        <dbReference type="ChEBI" id="CHEBI:30089"/>
        <dbReference type="ChEBI" id="CHEBI:30616"/>
        <dbReference type="ChEBI" id="CHEBI:456216"/>
        <dbReference type="EC" id="2.7.2.1"/>
    </reaction>
</comment>
<dbReference type="CDD" id="cd24010">
    <property type="entry name" value="ASKHA_NBD_AcK_PK"/>
    <property type="match status" value="1"/>
</dbReference>
<dbReference type="NCBIfam" id="TIGR00016">
    <property type="entry name" value="ackA"/>
    <property type="match status" value="1"/>
</dbReference>
<dbReference type="GO" id="GO:0006083">
    <property type="term" value="P:acetate metabolic process"/>
    <property type="evidence" value="ECO:0007669"/>
    <property type="project" value="TreeGrafter"/>
</dbReference>
<feature type="binding site" evidence="6">
    <location>
        <position position="14"/>
    </location>
    <ligand>
        <name>ATP</name>
        <dbReference type="ChEBI" id="CHEBI:30616"/>
    </ligand>
</feature>
<evidence type="ECO:0000256" key="5">
    <source>
        <dbReference type="ARBA" id="ARBA00022840"/>
    </source>
</evidence>
<protein>
    <recommendedName>
        <fullName evidence="6">Acetate kinase</fullName>
        <ecNumber evidence="6">2.7.2.1</ecNumber>
    </recommendedName>
    <alternativeName>
        <fullName evidence="6">Acetokinase</fullName>
    </alternativeName>
</protein>
<dbReference type="InterPro" id="IPR023865">
    <property type="entry name" value="Aliphatic_acid_kinase_CS"/>
</dbReference>
<dbReference type="PRINTS" id="PR00471">
    <property type="entry name" value="ACETATEKNASE"/>
</dbReference>
<dbReference type="InterPro" id="IPR043129">
    <property type="entry name" value="ATPase_NBD"/>
</dbReference>
<keyword evidence="4 6" id="KW-0418">Kinase</keyword>
<accession>A0A3E2BJX1</accession>
<feature type="binding site" evidence="6">
    <location>
        <position position="7"/>
    </location>
    <ligand>
        <name>Mg(2+)</name>
        <dbReference type="ChEBI" id="CHEBI:18420"/>
    </ligand>
</feature>
<dbReference type="EC" id="2.7.2.1" evidence="6"/>
<dbReference type="PANTHER" id="PTHR21060:SF15">
    <property type="entry name" value="ACETATE KINASE-RELATED"/>
    <property type="match status" value="1"/>
</dbReference>
<feature type="binding site" evidence="6">
    <location>
        <position position="100"/>
    </location>
    <ligand>
        <name>substrate</name>
    </ligand>
</feature>
<dbReference type="GO" id="GO:0008776">
    <property type="term" value="F:acetate kinase activity"/>
    <property type="evidence" value="ECO:0007669"/>
    <property type="project" value="UniProtKB-UniRule"/>
</dbReference>
<comment type="subcellular location">
    <subcellularLocation>
        <location evidence="6">Cytoplasm</location>
    </subcellularLocation>
</comment>
<comment type="subunit">
    <text evidence="6">Homodimer.</text>
</comment>
<feature type="binding site" evidence="6">
    <location>
        <begin position="293"/>
        <end position="295"/>
    </location>
    <ligand>
        <name>ATP</name>
        <dbReference type="ChEBI" id="CHEBI:30616"/>
    </ligand>
</feature>
<evidence type="ECO:0000256" key="1">
    <source>
        <dbReference type="ARBA" id="ARBA00008748"/>
    </source>
</evidence>
<evidence type="ECO:0000256" key="6">
    <source>
        <dbReference type="HAMAP-Rule" id="MF_00020"/>
    </source>
</evidence>
<dbReference type="UniPathway" id="UPA00340">
    <property type="reaction ID" value="UER00458"/>
</dbReference>
<dbReference type="PIRSF" id="PIRSF000722">
    <property type="entry name" value="Acetate_prop_kin"/>
    <property type="match status" value="1"/>
</dbReference>
<dbReference type="EMBL" id="QUAH01000016">
    <property type="protein sequence ID" value="RFT14937.1"/>
    <property type="molecule type" value="Genomic_DNA"/>
</dbReference>
<dbReference type="PROSITE" id="PS01076">
    <property type="entry name" value="ACETATE_KINASE_2"/>
    <property type="match status" value="1"/>
</dbReference>
<keyword evidence="6" id="KW-0963">Cytoplasm</keyword>
<name>A0A3E2BJX1_9BACT</name>
<evidence type="ECO:0000256" key="2">
    <source>
        <dbReference type="ARBA" id="ARBA00022679"/>
    </source>
</evidence>
<feature type="binding site" evidence="6">
    <location>
        <position position="396"/>
    </location>
    <ligand>
        <name>Mg(2+)</name>
        <dbReference type="ChEBI" id="CHEBI:18420"/>
    </ligand>
</feature>
<dbReference type="Proteomes" id="UP000257323">
    <property type="component" value="Unassembled WGS sequence"/>
</dbReference>
<sequence>MNVFVLNCGSSSVKFQIINTDLDMFETDSDRRVAKGLIERVGRDDAIINFEADGQEPVKTIEPIHDHREAILRIKKWMEDPKTKINGIHSWDDIHAIGHRVVHGGEKFTKSVKIDQEVMAQIEECADLAPLHNPANLKGIHACYEIFGDRIPQVAVFDTAFHSTMPEEAYLYAIPMEYYEKYRIRRYGFHGTSHRYVAYRYRKLVGKPREEVNVITLHLGNGCSAAAIKKGQSINTTMGMTPLEGLVMGTRSGDIDAAIVEYMFNKGIGSVTDIFNILNKKSGMLGVSGFSNDMRDIEKAAAEGNHRAQLALKIFALRVKKYIGAYMAEMNGTDAIIFTAGIGENSVLIRKMICEGLENLGIELDDELNKQAVRGKCMKISRESSRVAVYVIPTNEELLLARDTVRVVKDAPRIW</sequence>
<feature type="binding site" evidence="6">
    <location>
        <begin position="341"/>
        <end position="345"/>
    </location>
    <ligand>
        <name>ATP</name>
        <dbReference type="ChEBI" id="CHEBI:30616"/>
    </ligand>
</feature>
<comment type="caution">
    <text evidence="8">The sequence shown here is derived from an EMBL/GenBank/DDBJ whole genome shotgun (WGS) entry which is preliminary data.</text>
</comment>
<dbReference type="InterPro" id="IPR000890">
    <property type="entry name" value="Aliphatic_acid_kin_short-chain"/>
</dbReference>
<evidence type="ECO:0000313" key="8">
    <source>
        <dbReference type="EMBL" id="RFT14937.1"/>
    </source>
</evidence>
<keyword evidence="6" id="KW-0479">Metal-binding</keyword>